<dbReference type="SUPFAM" id="SSF82714">
    <property type="entry name" value="Multidrug efflux transporter AcrB TolC docking domain, DN and DC subdomains"/>
    <property type="match status" value="2"/>
</dbReference>
<accession>A0A495FN19</accession>
<keyword evidence="2" id="KW-0812">Transmembrane</keyword>
<feature type="transmembrane region" description="Helical" evidence="2">
    <location>
        <begin position="557"/>
        <end position="577"/>
    </location>
</feature>
<dbReference type="RefSeq" id="WP_244208182.1">
    <property type="nucleotide sequence ID" value="NZ_RBIR01000001.1"/>
</dbReference>
<organism evidence="3 4">
    <name type="scientific">Arthrobacter oryzae</name>
    <dbReference type="NCBI Taxonomy" id="409290"/>
    <lineage>
        <taxon>Bacteria</taxon>
        <taxon>Bacillati</taxon>
        <taxon>Actinomycetota</taxon>
        <taxon>Actinomycetes</taxon>
        <taxon>Micrococcales</taxon>
        <taxon>Micrococcaceae</taxon>
        <taxon>Arthrobacter</taxon>
    </lineage>
</organism>
<comment type="caution">
    <text evidence="3">The sequence shown here is derived from an EMBL/GenBank/DDBJ whole genome shotgun (WGS) entry which is preliminary data.</text>
</comment>
<dbReference type="PANTHER" id="PTHR32063:SF4">
    <property type="entry name" value="SLR6043 PROTEIN"/>
    <property type="match status" value="1"/>
</dbReference>
<feature type="transmembrane region" description="Helical" evidence="2">
    <location>
        <begin position="886"/>
        <end position="904"/>
    </location>
</feature>
<proteinExistence type="predicted"/>
<dbReference type="Gene3D" id="3.30.70.1440">
    <property type="entry name" value="Multidrug efflux transporter AcrB pore domain"/>
    <property type="match status" value="1"/>
</dbReference>
<feature type="transmembrane region" description="Helical" evidence="2">
    <location>
        <begin position="471"/>
        <end position="490"/>
    </location>
</feature>
<feature type="transmembrane region" description="Helical" evidence="2">
    <location>
        <begin position="936"/>
        <end position="957"/>
    </location>
</feature>
<sequence length="1069" mass="112706">MMSAIIRWVLQFRILVLAAAAGILALGLTTLPSMSVDAFPEFAPPQVEIQTEALGLSAAEVEQLITSPMEADLLNGVAWVDAIRSKSVPGLSSIQMVFKPGTDLMRARQLVSERLTQARALPNVSAAPVLMQPLSSTSRVMMIRLTSKTMSAIDMSVLARWTMKPGLLAVPGVANVAIWGQRDQQLQVLVDPARLQDKGVTLDEVIKTTGNSVWVSPLSYLEASTPGTGGFFETGHQRIGVQHVLPITTPEDLGQVPIEGPAGNILLKDVATVSTDHQPLIGDALLSKDAELVLVIEKFPETNTMDVTRGVDEALRALQPGLPGVTIDTSVYRQASFIDDAVGTLGIAVLITLLLIVAMFGGFFRSWRTALISLITIPVSLTAAALVLDWRGTGMNTMVLAGMVLALAVIVGDVAEDLTGIARARNAEAGSRHGSAQHGTDGTGMDTAQARDRQFRDSVIPEALRTVRTPILYSLLIMALALTPALFIAGENGALFGPLVQSYLIALVVSMIVALTVTAALAFVLPAGSKAPDRRSLTRLEGRYGRFVTRVAGRTRWVFAAAAVVALAGLALAPQLAGSHPVVPVLADKTLVVHWNAIAGTSDQEMSRITQAAAAELRALPGVANVGGHVGRAITSDQVGDVSSGELWVTVSGDASYADTAAAVDRVIAGYPGLTSKISTYPQERIDQIREEADSGFAVRVYGLDPAILRQKAAEVQKLLEHTAGVVNPHIDLPAEQPIAEVKVNLAAAQKAGVVPGDVRRAAAALVQGIEVGNLYEQQKVFSVIVKGAAATRNSLDSLRNLIIDTPNGGHARLGDVAQVNMVANESVILHDDTSRRVDVKADIQGRPLADIQRDIDAGLQQMQFPMSYHAEILTQYAQQQSNYQWLWLLAAVAAAGILVLLQTATGTWRLAAPLFLGLILALSGGVLAAQATGGINSLVTLVAFAAVLGIAVRGALLLTSHIRSLRAGDAAAPWSDLVVRGARERLGPVLVSTLITGLALLPLVLAGGVVGTEIIQPLAVIIWGGLLTTTFFTLVVVPAVLLRAEPKQAPSEQPGPGAAERTESQEPS</sequence>
<evidence type="ECO:0000256" key="1">
    <source>
        <dbReference type="SAM" id="MobiDB-lite"/>
    </source>
</evidence>
<evidence type="ECO:0000256" key="2">
    <source>
        <dbReference type="SAM" id="Phobius"/>
    </source>
</evidence>
<protein>
    <submittedName>
        <fullName evidence="3">Cu/Ag efflux pump CusA</fullName>
    </submittedName>
</protein>
<dbReference type="GO" id="GO:0005886">
    <property type="term" value="C:plasma membrane"/>
    <property type="evidence" value="ECO:0007669"/>
    <property type="project" value="TreeGrafter"/>
</dbReference>
<gene>
    <name evidence="3" type="ORF">C8D78_0256</name>
</gene>
<dbReference type="Gene3D" id="3.30.70.1430">
    <property type="entry name" value="Multidrug efflux transporter AcrB pore domain"/>
    <property type="match status" value="2"/>
</dbReference>
<evidence type="ECO:0000313" key="4">
    <source>
        <dbReference type="Proteomes" id="UP000276055"/>
    </source>
</evidence>
<dbReference type="PRINTS" id="PR00702">
    <property type="entry name" value="ACRIFLAVINRP"/>
</dbReference>
<feature type="transmembrane region" description="Helical" evidence="2">
    <location>
        <begin position="1019"/>
        <end position="1043"/>
    </location>
</feature>
<dbReference type="Proteomes" id="UP000276055">
    <property type="component" value="Unassembled WGS sequence"/>
</dbReference>
<dbReference type="EMBL" id="RBIR01000001">
    <property type="protein sequence ID" value="RKR29939.1"/>
    <property type="molecule type" value="Genomic_DNA"/>
</dbReference>
<feature type="region of interest" description="Disordered" evidence="1">
    <location>
        <begin position="1048"/>
        <end position="1069"/>
    </location>
</feature>
<feature type="transmembrane region" description="Helical" evidence="2">
    <location>
        <begin position="990"/>
        <end position="1013"/>
    </location>
</feature>
<dbReference type="GO" id="GO:0042910">
    <property type="term" value="F:xenobiotic transmembrane transporter activity"/>
    <property type="evidence" value="ECO:0007669"/>
    <property type="project" value="TreeGrafter"/>
</dbReference>
<dbReference type="SUPFAM" id="SSF82693">
    <property type="entry name" value="Multidrug efflux transporter AcrB pore domain, PN1, PN2, PC1 and PC2 subdomains"/>
    <property type="match status" value="2"/>
</dbReference>
<keyword evidence="2" id="KW-0472">Membrane</keyword>
<feature type="transmembrane region" description="Helical" evidence="2">
    <location>
        <begin position="394"/>
        <end position="415"/>
    </location>
</feature>
<feature type="transmembrane region" description="Helical" evidence="2">
    <location>
        <begin position="341"/>
        <end position="363"/>
    </location>
</feature>
<dbReference type="PANTHER" id="PTHR32063">
    <property type="match status" value="1"/>
</dbReference>
<dbReference type="Gene3D" id="3.30.2090.10">
    <property type="entry name" value="Multidrug efflux transporter AcrB TolC docking domain, DN and DC subdomains"/>
    <property type="match status" value="2"/>
</dbReference>
<dbReference type="Gene3D" id="3.30.70.1320">
    <property type="entry name" value="Multidrug efflux transporter AcrB pore domain like"/>
    <property type="match status" value="1"/>
</dbReference>
<dbReference type="Pfam" id="PF00873">
    <property type="entry name" value="ACR_tran"/>
    <property type="match status" value="1"/>
</dbReference>
<feature type="transmembrane region" description="Helical" evidence="2">
    <location>
        <begin position="911"/>
        <end position="930"/>
    </location>
</feature>
<dbReference type="AlphaFoldDB" id="A0A495FN19"/>
<keyword evidence="2" id="KW-1133">Transmembrane helix</keyword>
<reference evidence="3 4" key="1">
    <citation type="submission" date="2018-10" db="EMBL/GenBank/DDBJ databases">
        <title>Genomic Encyclopedia of Type Strains, Phase IV (KMG-IV): sequencing the most valuable type-strain genomes for metagenomic binning, comparative biology and taxonomic classification.</title>
        <authorList>
            <person name="Goeker M."/>
        </authorList>
    </citation>
    <scope>NUCLEOTIDE SEQUENCE [LARGE SCALE GENOMIC DNA]</scope>
    <source>
        <strain evidence="3 4">DSM 25586</strain>
    </source>
</reference>
<dbReference type="InterPro" id="IPR001036">
    <property type="entry name" value="Acrflvin-R"/>
</dbReference>
<evidence type="ECO:0000313" key="3">
    <source>
        <dbReference type="EMBL" id="RKR29939.1"/>
    </source>
</evidence>
<dbReference type="Gene3D" id="1.20.1640.10">
    <property type="entry name" value="Multidrug efflux transporter AcrB transmembrane domain"/>
    <property type="match status" value="2"/>
</dbReference>
<dbReference type="SUPFAM" id="SSF82866">
    <property type="entry name" value="Multidrug efflux transporter AcrB transmembrane domain"/>
    <property type="match status" value="2"/>
</dbReference>
<dbReference type="InterPro" id="IPR027463">
    <property type="entry name" value="AcrB_DN_DC_subdom"/>
</dbReference>
<name>A0A495FN19_9MICC</name>
<feature type="transmembrane region" description="Helical" evidence="2">
    <location>
        <begin position="370"/>
        <end position="388"/>
    </location>
</feature>
<feature type="transmembrane region" description="Helical" evidence="2">
    <location>
        <begin position="502"/>
        <end position="525"/>
    </location>
</feature>